<accession>A0A0A9A0D8</accession>
<evidence type="ECO:0000313" key="2">
    <source>
        <dbReference type="EMBL" id="JAD43433.1"/>
    </source>
</evidence>
<evidence type="ECO:0000256" key="1">
    <source>
        <dbReference type="SAM" id="SignalP"/>
    </source>
</evidence>
<reference evidence="2" key="1">
    <citation type="submission" date="2014-09" db="EMBL/GenBank/DDBJ databases">
        <authorList>
            <person name="Magalhaes I.L.F."/>
            <person name="Oliveira U."/>
            <person name="Santos F.R."/>
            <person name="Vidigal T.H.D.A."/>
            <person name="Brescovit A.D."/>
            <person name="Santos A.J."/>
        </authorList>
    </citation>
    <scope>NUCLEOTIDE SEQUENCE</scope>
    <source>
        <tissue evidence="2">Shoot tissue taken approximately 20 cm above the soil surface</tissue>
    </source>
</reference>
<dbReference type="EMBL" id="GBRH01254462">
    <property type="protein sequence ID" value="JAD43433.1"/>
    <property type="molecule type" value="Transcribed_RNA"/>
</dbReference>
<keyword evidence="1" id="KW-0732">Signal</keyword>
<name>A0A0A9A0D8_ARUDO</name>
<feature type="signal peptide" evidence="1">
    <location>
        <begin position="1"/>
        <end position="20"/>
    </location>
</feature>
<protein>
    <submittedName>
        <fullName evidence="2">Uncharacterized protein</fullName>
    </submittedName>
</protein>
<organism evidence="2">
    <name type="scientific">Arundo donax</name>
    <name type="common">Giant reed</name>
    <name type="synonym">Donax arundinaceus</name>
    <dbReference type="NCBI Taxonomy" id="35708"/>
    <lineage>
        <taxon>Eukaryota</taxon>
        <taxon>Viridiplantae</taxon>
        <taxon>Streptophyta</taxon>
        <taxon>Embryophyta</taxon>
        <taxon>Tracheophyta</taxon>
        <taxon>Spermatophyta</taxon>
        <taxon>Magnoliopsida</taxon>
        <taxon>Liliopsida</taxon>
        <taxon>Poales</taxon>
        <taxon>Poaceae</taxon>
        <taxon>PACMAD clade</taxon>
        <taxon>Arundinoideae</taxon>
        <taxon>Arundineae</taxon>
        <taxon>Arundo</taxon>
    </lineage>
</organism>
<dbReference type="AlphaFoldDB" id="A0A0A9A0D8"/>
<proteinExistence type="predicted"/>
<feature type="chain" id="PRO_5002043735" evidence="1">
    <location>
        <begin position="21"/>
        <end position="30"/>
    </location>
</feature>
<reference evidence="2" key="2">
    <citation type="journal article" date="2015" name="Data Brief">
        <title>Shoot transcriptome of the giant reed, Arundo donax.</title>
        <authorList>
            <person name="Barrero R.A."/>
            <person name="Guerrero F.D."/>
            <person name="Moolhuijzen P."/>
            <person name="Goolsby J.A."/>
            <person name="Tidwell J."/>
            <person name="Bellgard S.E."/>
            <person name="Bellgard M.I."/>
        </authorList>
    </citation>
    <scope>NUCLEOTIDE SEQUENCE</scope>
    <source>
        <tissue evidence="2">Shoot tissue taken approximately 20 cm above the soil surface</tissue>
    </source>
</reference>
<sequence>MKKTTVLFLLLCVFFGRFQGKEMKAKYLVI</sequence>